<dbReference type="Proteomes" id="UP001152484">
    <property type="component" value="Unassembled WGS sequence"/>
</dbReference>
<dbReference type="EMBL" id="CAMAPE010000038">
    <property type="protein sequence ID" value="CAH9099562.1"/>
    <property type="molecule type" value="Genomic_DNA"/>
</dbReference>
<accession>A0A9P1EEB7</accession>
<evidence type="ECO:0000313" key="2">
    <source>
        <dbReference type="Proteomes" id="UP001152484"/>
    </source>
</evidence>
<sequence>MASSSASSGTKERKSTTNHEPAVYCWCGLKAPLCVGRESGRQFYGCQKWLGDECSYFLWKEDLGREDIIRPSHKKDKLNEVKIIVEGLVQRISHVQEDVKCVKTFL</sequence>
<keyword evidence="2" id="KW-1185">Reference proteome</keyword>
<organism evidence="1 2">
    <name type="scientific">Cuscuta europaea</name>
    <name type="common">European dodder</name>
    <dbReference type="NCBI Taxonomy" id="41803"/>
    <lineage>
        <taxon>Eukaryota</taxon>
        <taxon>Viridiplantae</taxon>
        <taxon>Streptophyta</taxon>
        <taxon>Embryophyta</taxon>
        <taxon>Tracheophyta</taxon>
        <taxon>Spermatophyta</taxon>
        <taxon>Magnoliopsida</taxon>
        <taxon>eudicotyledons</taxon>
        <taxon>Gunneridae</taxon>
        <taxon>Pentapetalae</taxon>
        <taxon>asterids</taxon>
        <taxon>lamiids</taxon>
        <taxon>Solanales</taxon>
        <taxon>Convolvulaceae</taxon>
        <taxon>Cuscuteae</taxon>
        <taxon>Cuscuta</taxon>
        <taxon>Cuscuta subgen. Cuscuta</taxon>
    </lineage>
</organism>
<evidence type="ECO:0000313" key="1">
    <source>
        <dbReference type="EMBL" id="CAH9099562.1"/>
    </source>
</evidence>
<dbReference type="OrthoDB" id="595554at2759"/>
<comment type="caution">
    <text evidence="1">The sequence shown here is derived from an EMBL/GenBank/DDBJ whole genome shotgun (WGS) entry which is preliminary data.</text>
</comment>
<protein>
    <recommendedName>
        <fullName evidence="3">Zinc finger GRF-type domain-containing protein</fullName>
    </recommendedName>
</protein>
<proteinExistence type="predicted"/>
<name>A0A9P1EEB7_CUSEU</name>
<gene>
    <name evidence="1" type="ORF">CEURO_LOCUS14534</name>
</gene>
<evidence type="ECO:0008006" key="3">
    <source>
        <dbReference type="Google" id="ProtNLM"/>
    </source>
</evidence>
<dbReference type="AlphaFoldDB" id="A0A9P1EEB7"/>
<reference evidence="1" key="1">
    <citation type="submission" date="2022-07" db="EMBL/GenBank/DDBJ databases">
        <authorList>
            <person name="Macas J."/>
            <person name="Novak P."/>
            <person name="Neumann P."/>
        </authorList>
    </citation>
    <scope>NUCLEOTIDE SEQUENCE</scope>
</reference>